<sequence>MTNTAAVPAAEVPAFHVHGRMPALVKGLWIAALCAALSAGFLSQVWHAPSDAQLHAEACAAAMQGHAC</sequence>
<evidence type="ECO:0000313" key="2">
    <source>
        <dbReference type="EMBL" id="GEJ57366.1"/>
    </source>
</evidence>
<dbReference type="AlphaFoldDB" id="A0A7I9VLS9"/>
<keyword evidence="1" id="KW-0472">Membrane</keyword>
<feature type="transmembrane region" description="Helical" evidence="1">
    <location>
        <begin position="28"/>
        <end position="46"/>
    </location>
</feature>
<dbReference type="RefSeq" id="WP_176064823.1">
    <property type="nucleotide sequence ID" value="NZ_BJTG01000004.1"/>
</dbReference>
<keyword evidence="3" id="KW-1185">Reference proteome</keyword>
<evidence type="ECO:0000256" key="1">
    <source>
        <dbReference type="SAM" id="Phobius"/>
    </source>
</evidence>
<keyword evidence="1" id="KW-1133">Transmembrane helix</keyword>
<accession>A0A7I9VLS9</accession>
<gene>
    <name evidence="2" type="ORF">AMYX_21070</name>
</gene>
<evidence type="ECO:0000313" key="3">
    <source>
        <dbReference type="Proteomes" id="UP000503640"/>
    </source>
</evidence>
<name>A0A7I9VLS9_9BACT</name>
<dbReference type="Proteomes" id="UP000503640">
    <property type="component" value="Unassembled WGS sequence"/>
</dbReference>
<proteinExistence type="predicted"/>
<protein>
    <submittedName>
        <fullName evidence="2">Uncharacterized protein</fullName>
    </submittedName>
</protein>
<comment type="caution">
    <text evidence="2">The sequence shown here is derived from an EMBL/GenBank/DDBJ whole genome shotgun (WGS) entry which is preliminary data.</text>
</comment>
<reference evidence="3" key="1">
    <citation type="journal article" date="2020" name="Appl. Environ. Microbiol.">
        <title>Diazotrophic Anaeromyxobacter Isolates from Soils.</title>
        <authorList>
            <person name="Masuda Y."/>
            <person name="Yamanaka H."/>
            <person name="Xu Z.X."/>
            <person name="Shiratori Y."/>
            <person name="Aono T."/>
            <person name="Amachi S."/>
            <person name="Senoo K."/>
            <person name="Itoh H."/>
        </authorList>
    </citation>
    <scope>NUCLEOTIDE SEQUENCE [LARGE SCALE GENOMIC DNA]</scope>
    <source>
        <strain evidence="3">R267</strain>
    </source>
</reference>
<dbReference type="EMBL" id="BJTG01000004">
    <property type="protein sequence ID" value="GEJ57366.1"/>
    <property type="molecule type" value="Genomic_DNA"/>
</dbReference>
<keyword evidence="1" id="KW-0812">Transmembrane</keyword>
<organism evidence="2 3">
    <name type="scientific">Anaeromyxobacter diazotrophicus</name>
    <dbReference type="NCBI Taxonomy" id="2590199"/>
    <lineage>
        <taxon>Bacteria</taxon>
        <taxon>Pseudomonadati</taxon>
        <taxon>Myxococcota</taxon>
        <taxon>Myxococcia</taxon>
        <taxon>Myxococcales</taxon>
        <taxon>Cystobacterineae</taxon>
        <taxon>Anaeromyxobacteraceae</taxon>
        <taxon>Anaeromyxobacter</taxon>
    </lineage>
</organism>